<dbReference type="InterPro" id="IPR014284">
    <property type="entry name" value="RNA_pol_sigma-70_dom"/>
</dbReference>
<dbReference type="InterPro" id="IPR039425">
    <property type="entry name" value="RNA_pol_sigma-70-like"/>
</dbReference>
<dbReference type="CDD" id="cd06171">
    <property type="entry name" value="Sigma70_r4"/>
    <property type="match status" value="1"/>
</dbReference>
<evidence type="ECO:0000256" key="3">
    <source>
        <dbReference type="ARBA" id="ARBA00023082"/>
    </source>
</evidence>
<dbReference type="PANTHER" id="PTHR43133:SF46">
    <property type="entry name" value="RNA POLYMERASE SIGMA-70 FACTOR ECF SUBFAMILY"/>
    <property type="match status" value="1"/>
</dbReference>
<evidence type="ECO:0000313" key="7">
    <source>
        <dbReference type="Proteomes" id="UP001595818"/>
    </source>
</evidence>
<dbReference type="PANTHER" id="PTHR43133">
    <property type="entry name" value="RNA POLYMERASE ECF-TYPE SIGMA FACTO"/>
    <property type="match status" value="1"/>
</dbReference>
<evidence type="ECO:0000256" key="1">
    <source>
        <dbReference type="ARBA" id="ARBA00010641"/>
    </source>
</evidence>
<proteinExistence type="inferred from homology"/>
<evidence type="ECO:0000256" key="2">
    <source>
        <dbReference type="ARBA" id="ARBA00023015"/>
    </source>
</evidence>
<dbReference type="NCBIfam" id="TIGR02937">
    <property type="entry name" value="sigma70-ECF"/>
    <property type="match status" value="1"/>
</dbReference>
<keyword evidence="2" id="KW-0805">Transcription regulation</keyword>
<evidence type="ECO:0000256" key="4">
    <source>
        <dbReference type="ARBA" id="ARBA00023163"/>
    </source>
</evidence>
<dbReference type="InterPro" id="IPR013324">
    <property type="entry name" value="RNA_pol_sigma_r3/r4-like"/>
</dbReference>
<comment type="caution">
    <text evidence="6">The sequence shown here is derived from an EMBL/GenBank/DDBJ whole genome shotgun (WGS) entry which is preliminary data.</text>
</comment>
<keyword evidence="7" id="KW-1185">Reference proteome</keyword>
<comment type="similarity">
    <text evidence="1">Belongs to the sigma-70 factor family. ECF subfamily.</text>
</comment>
<keyword evidence="4" id="KW-0804">Transcription</keyword>
<dbReference type="RefSeq" id="WP_377063377.1">
    <property type="nucleotide sequence ID" value="NZ_JBHSJJ010000004.1"/>
</dbReference>
<dbReference type="SUPFAM" id="SSF88946">
    <property type="entry name" value="Sigma2 domain of RNA polymerase sigma factors"/>
    <property type="match status" value="1"/>
</dbReference>
<name>A0ABV9SZ93_9BACT</name>
<dbReference type="InterPro" id="IPR036388">
    <property type="entry name" value="WH-like_DNA-bd_sf"/>
</dbReference>
<dbReference type="InterPro" id="IPR013249">
    <property type="entry name" value="RNA_pol_sigma70_r4_t2"/>
</dbReference>
<dbReference type="InterPro" id="IPR013325">
    <property type="entry name" value="RNA_pol_sigma_r2"/>
</dbReference>
<dbReference type="EMBL" id="JBHSJJ010000004">
    <property type="protein sequence ID" value="MFC4871678.1"/>
    <property type="molecule type" value="Genomic_DNA"/>
</dbReference>
<accession>A0ABV9SZ93</accession>
<dbReference type="Proteomes" id="UP001595818">
    <property type="component" value="Unassembled WGS sequence"/>
</dbReference>
<feature type="domain" description="RNA polymerase sigma factor 70 region 4 type 2" evidence="5">
    <location>
        <begin position="135"/>
        <end position="178"/>
    </location>
</feature>
<dbReference type="Gene3D" id="1.10.10.10">
    <property type="entry name" value="Winged helix-like DNA-binding domain superfamily/Winged helix DNA-binding domain"/>
    <property type="match status" value="1"/>
</dbReference>
<evidence type="ECO:0000259" key="5">
    <source>
        <dbReference type="Pfam" id="PF08281"/>
    </source>
</evidence>
<reference evidence="7" key="1">
    <citation type="journal article" date="2019" name="Int. J. Syst. Evol. Microbiol.">
        <title>The Global Catalogue of Microorganisms (GCM) 10K type strain sequencing project: providing services to taxonomists for standard genome sequencing and annotation.</title>
        <authorList>
            <consortium name="The Broad Institute Genomics Platform"/>
            <consortium name="The Broad Institute Genome Sequencing Center for Infectious Disease"/>
            <person name="Wu L."/>
            <person name="Ma J."/>
        </authorList>
    </citation>
    <scope>NUCLEOTIDE SEQUENCE [LARGE SCALE GENOMIC DNA]</scope>
    <source>
        <strain evidence="7">CGMCC 4.7466</strain>
    </source>
</reference>
<sequence>MADFNVDDSSGSAFDEKECWRRIKLGDKTGLEGLYALFAKELMAFGLSIAPNRSLVKDCIQELFIEIWRYRKNGVEVKNVKMYVFKALANKIKKEIVRESNRHAKEQAEGLHALYFRNDSEMGIIHLQKEEMVNQRLLDALDKLPSRQKEVIRYVFFENLSNDQISKLMGINVQSVYTLTWKAICNLRKHYLVLLFLLLLA</sequence>
<gene>
    <name evidence="6" type="ORF">ACFPFU_08270</name>
</gene>
<evidence type="ECO:0000313" key="6">
    <source>
        <dbReference type="EMBL" id="MFC4871678.1"/>
    </source>
</evidence>
<protein>
    <submittedName>
        <fullName evidence="6">RNA polymerase sigma factor</fullName>
    </submittedName>
</protein>
<dbReference type="Gene3D" id="1.10.1740.10">
    <property type="match status" value="1"/>
</dbReference>
<keyword evidence="3" id="KW-0731">Sigma factor</keyword>
<dbReference type="SUPFAM" id="SSF88659">
    <property type="entry name" value="Sigma3 and sigma4 domains of RNA polymerase sigma factors"/>
    <property type="match status" value="1"/>
</dbReference>
<dbReference type="Pfam" id="PF08281">
    <property type="entry name" value="Sigma70_r4_2"/>
    <property type="match status" value="1"/>
</dbReference>
<organism evidence="6 7">
    <name type="scientific">Negadavirga shengliensis</name>
    <dbReference type="NCBI Taxonomy" id="1389218"/>
    <lineage>
        <taxon>Bacteria</taxon>
        <taxon>Pseudomonadati</taxon>
        <taxon>Bacteroidota</taxon>
        <taxon>Cytophagia</taxon>
        <taxon>Cytophagales</taxon>
        <taxon>Cyclobacteriaceae</taxon>
        <taxon>Negadavirga</taxon>
    </lineage>
</organism>